<feature type="compositionally biased region" description="Polar residues" evidence="2">
    <location>
        <begin position="1463"/>
        <end position="1472"/>
    </location>
</feature>
<dbReference type="InterPro" id="IPR051492">
    <property type="entry name" value="Dynamin-Rho_GEF"/>
</dbReference>
<protein>
    <recommendedName>
        <fullName evidence="3">DH domain-containing protein</fullName>
    </recommendedName>
</protein>
<dbReference type="PANTHER" id="PTHR22834:SF20">
    <property type="entry name" value="SH3 DOMAIN-CONTAINING PROTEIN"/>
    <property type="match status" value="1"/>
</dbReference>
<gene>
    <name evidence="4" type="ORF">BCR39DRAFT_589529</name>
</gene>
<dbReference type="Pfam" id="PF03114">
    <property type="entry name" value="BAR"/>
    <property type="match status" value="1"/>
</dbReference>
<dbReference type="Gene3D" id="1.20.900.10">
    <property type="entry name" value="Dbl homology (DH) domain"/>
    <property type="match status" value="1"/>
</dbReference>
<feature type="compositionally biased region" description="Polar residues" evidence="2">
    <location>
        <begin position="226"/>
        <end position="251"/>
    </location>
</feature>
<organism evidence="4 5">
    <name type="scientific">Naematelia encephala</name>
    <dbReference type="NCBI Taxonomy" id="71784"/>
    <lineage>
        <taxon>Eukaryota</taxon>
        <taxon>Fungi</taxon>
        <taxon>Dikarya</taxon>
        <taxon>Basidiomycota</taxon>
        <taxon>Agaricomycotina</taxon>
        <taxon>Tremellomycetes</taxon>
        <taxon>Tremellales</taxon>
        <taxon>Naemateliaceae</taxon>
        <taxon>Naematelia</taxon>
    </lineage>
</organism>
<dbReference type="InterPro" id="IPR004148">
    <property type="entry name" value="BAR_dom"/>
</dbReference>
<comment type="caution">
    <text evidence="4">The sequence shown here is derived from an EMBL/GenBank/DDBJ whole genome shotgun (WGS) entry which is preliminary data.</text>
</comment>
<evidence type="ECO:0000259" key="3">
    <source>
        <dbReference type="PROSITE" id="PS50010"/>
    </source>
</evidence>
<feature type="compositionally biased region" description="Polar residues" evidence="2">
    <location>
        <begin position="792"/>
        <end position="806"/>
    </location>
</feature>
<dbReference type="EMBL" id="MCFC01000044">
    <property type="protein sequence ID" value="ORY26806.1"/>
    <property type="molecule type" value="Genomic_DNA"/>
</dbReference>
<dbReference type="STRING" id="71784.A0A1Y2AWE9"/>
<feature type="compositionally biased region" description="Basic and acidic residues" evidence="2">
    <location>
        <begin position="568"/>
        <end position="586"/>
    </location>
</feature>
<dbReference type="SMART" id="SM00325">
    <property type="entry name" value="RhoGEF"/>
    <property type="match status" value="1"/>
</dbReference>
<feature type="compositionally biased region" description="Low complexity" evidence="2">
    <location>
        <begin position="298"/>
        <end position="315"/>
    </location>
</feature>
<feature type="compositionally biased region" description="Polar residues" evidence="2">
    <location>
        <begin position="197"/>
        <end position="207"/>
    </location>
</feature>
<name>A0A1Y2AWE9_9TREE</name>
<feature type="compositionally biased region" description="Polar residues" evidence="2">
    <location>
        <begin position="1416"/>
        <end position="1431"/>
    </location>
</feature>
<feature type="region of interest" description="Disordered" evidence="2">
    <location>
        <begin position="841"/>
        <end position="879"/>
    </location>
</feature>
<dbReference type="InterPro" id="IPR027267">
    <property type="entry name" value="AH/BAR_dom_sf"/>
</dbReference>
<dbReference type="Proteomes" id="UP000193986">
    <property type="component" value="Unassembled WGS sequence"/>
</dbReference>
<dbReference type="SUPFAM" id="SSF103657">
    <property type="entry name" value="BAR/IMD domain-like"/>
    <property type="match status" value="1"/>
</dbReference>
<keyword evidence="5" id="KW-1185">Reference proteome</keyword>
<dbReference type="PROSITE" id="PS50010">
    <property type="entry name" value="DH_2"/>
    <property type="match status" value="1"/>
</dbReference>
<evidence type="ECO:0000256" key="1">
    <source>
        <dbReference type="ARBA" id="ARBA00022658"/>
    </source>
</evidence>
<proteinExistence type="predicted"/>
<feature type="compositionally biased region" description="Polar residues" evidence="2">
    <location>
        <begin position="280"/>
        <end position="297"/>
    </location>
</feature>
<dbReference type="Gene3D" id="1.20.1270.60">
    <property type="entry name" value="Arfaptin homology (AH) domain/BAR domain"/>
    <property type="match status" value="1"/>
</dbReference>
<dbReference type="InParanoid" id="A0A1Y2AWE9"/>
<dbReference type="GO" id="GO:0031991">
    <property type="term" value="P:regulation of actomyosin contractile ring contraction"/>
    <property type="evidence" value="ECO:0007669"/>
    <property type="project" value="TreeGrafter"/>
</dbReference>
<feature type="compositionally biased region" description="Polar residues" evidence="2">
    <location>
        <begin position="389"/>
        <end position="412"/>
    </location>
</feature>
<dbReference type="GO" id="GO:0005085">
    <property type="term" value="F:guanyl-nucleotide exchange factor activity"/>
    <property type="evidence" value="ECO:0007669"/>
    <property type="project" value="UniProtKB-KW"/>
</dbReference>
<sequence length="1709" mass="184315">MSAPSTSSDYKTRSSPPGPASSPRGISYKRPPTGHAGIDYLEAKARSGSSSSLSSLPHTSSSKTGTSSPRSHGSPRANGFARTASSPRASGSRINGSTPSPRDDVFGGSGGVSPRGDGSSVMSGSGARSRRAVGLGVSSPPGKPGEQRRVSEVGVIHKPKGSTGNRRASEASSPGNSPRLQSLNGSTRPKRPGQSRRVVSTGTNSPTKPFPDSPSSQSSIPPSPSKNLSPRSPISLSRNPSGLAISISQPTPERAQAGPSRLPLRRKSSESDLVAAAKNIRTTSPSGILSRPGSQRTSYHLSHSVSSRSSASMTSLQRESSDHPDNGDVSTLSGLGKSQEGSNFAANVVDLGSSGSDLALDQEPSRTPEVSSIEAAQNGQLRQIEIPPRTSSNSPKANAIQPQISPRKSSMSGLLPDPPEVPSSDKSQRRASRNVNLGDIYETSRSDHSPRKASPAGSPSPARRQSEFKSASPALGKKPSPYSSPRPERKTPNPNLTIAPPVMTASRSVSSSARPSPPIPTKSPLRGLSRHSSAVLELKNIRPPNMRADSNDSSKATAGWLTPPEGRPGLEETLQRPRPDTIKDLPDIPTPTTAEIRFTMLTTPSIYSQDSAPPSSASTVLDSAMLSAVPSMYSDDSAVRQRVSWHGKESTTMLPENEGLHDPINANKRNSRMGNIGWGRKKSQDTASTLSPRSPQPPQFSPRSPQPPQFNKTLPVPSFQDDSRPVTPSSSEAHLHPEGKPMRSPSMPNMSPATPNKAARLLGIDRSPAVSGGMARNVTEPSPLLPPVLARSPTTPNMLTRSPTGVSSMSKRVHLIREIANTERAYANDLALVRDAFLPRQSRRASQHSLSESVTSPGITSDVSRRSSTYTYQTAETKRSSGIETGSSWTIGGTTPITPYKEGNVDGYFSQLNTPTMSPSMSVSPRQSTVSLVANVTPRGKALSSADVKAVFLNLSDLAALAEELACAFEEALGDDSSPQDGMSGDGGNDRLGEAFVDMIPRLRPLYLVYCARQAVASARLRELQSDPGHKQYLLDCWSLVKPHTHAWNLDSMLIKPVQRITKYPLLFDDLLANTTPVHPDYFSIRTAAERSREMAMELDEAKRRKDIVAGVINKRPVAPIQAKESKPKGLKLFRKEKTNGSTPSLAMSISSSELGSPPDIPASSHLQLKELTVRVEEAEQVVRRIGKEIVLWVAVAKDIFTVEDAMTRTWLRVVQLESTDQADQRLAGFRKVMAEIVASAWAPLNEEVKDRILPVFARLLDVSTNPNKVIAKRAAKLSDYARYIQLRDNRRPIDRTLLSSASDFYALHSQLVDELPAFLEGHSRILDIALVAFARAQARYHQAVRDKLDEFVRTWITTSRRSSMSPSAGDEEVDATSGRGIVKAWHDAWAPYAEAMDHFQSTRPGRNVTDRITSFTAQPGSRDSSRTVSPAPQLRHTPSFRSSTLRPASPSAGRPEQRRQRSTSLLSQGPSTMAPIRDSRFGLFRQHSRTSVKDKDREKTTGQMLPPPTPSQSLRPAISSPMNSANRHSFGLPRIPTDTSRPIFEGLGLSPHKSTVAIRAASDPSAAISSPQIQPSVHPFADFNPSRSHIVEDNLGLGLGNIEAATPPLREVDDAAEGWRNEKVLYQCACVADFDPAVYGSKKYRGLRFLRITTGDLVDVFHEVGRIDELPRFPYPEVGVDNDGALVGRAENGDIGLVICSFLEPLRE</sequence>
<feature type="compositionally biased region" description="Basic and acidic residues" evidence="2">
    <location>
        <begin position="1492"/>
        <end position="1501"/>
    </location>
</feature>
<accession>A0A1Y2AWE9</accession>
<evidence type="ECO:0000313" key="4">
    <source>
        <dbReference type="EMBL" id="ORY26806.1"/>
    </source>
</evidence>
<feature type="region of interest" description="Disordered" evidence="2">
    <location>
        <begin position="643"/>
        <end position="756"/>
    </location>
</feature>
<feature type="compositionally biased region" description="Low complexity" evidence="2">
    <location>
        <begin position="742"/>
        <end position="752"/>
    </location>
</feature>
<dbReference type="PANTHER" id="PTHR22834">
    <property type="entry name" value="NUCLEAR FUSION PROTEIN FUS2"/>
    <property type="match status" value="1"/>
</dbReference>
<dbReference type="SUPFAM" id="SSF48065">
    <property type="entry name" value="DBL homology domain (DH-domain)"/>
    <property type="match status" value="1"/>
</dbReference>
<dbReference type="GO" id="GO:0032955">
    <property type="term" value="P:regulation of division septum assembly"/>
    <property type="evidence" value="ECO:0007669"/>
    <property type="project" value="TreeGrafter"/>
</dbReference>
<feature type="compositionally biased region" description="Pro residues" evidence="2">
    <location>
        <begin position="694"/>
        <end position="708"/>
    </location>
</feature>
<dbReference type="OrthoDB" id="10256089at2759"/>
<dbReference type="GO" id="GO:0005737">
    <property type="term" value="C:cytoplasm"/>
    <property type="evidence" value="ECO:0007669"/>
    <property type="project" value="InterPro"/>
</dbReference>
<feature type="region of interest" description="Disordered" evidence="2">
    <location>
        <begin position="1"/>
        <end position="591"/>
    </location>
</feature>
<evidence type="ECO:0000256" key="2">
    <source>
        <dbReference type="SAM" id="MobiDB-lite"/>
    </source>
</evidence>
<feature type="domain" description="DH" evidence="3">
    <location>
        <begin position="811"/>
        <end position="1102"/>
    </location>
</feature>
<feature type="compositionally biased region" description="Low complexity" evidence="2">
    <location>
        <begin position="47"/>
        <end position="71"/>
    </location>
</feature>
<reference evidence="4 5" key="1">
    <citation type="submission" date="2016-07" db="EMBL/GenBank/DDBJ databases">
        <title>Pervasive Adenine N6-methylation of Active Genes in Fungi.</title>
        <authorList>
            <consortium name="DOE Joint Genome Institute"/>
            <person name="Mondo S.J."/>
            <person name="Dannebaum R.O."/>
            <person name="Kuo R.C."/>
            <person name="Labutti K."/>
            <person name="Haridas S."/>
            <person name="Kuo A."/>
            <person name="Salamov A."/>
            <person name="Ahrendt S.R."/>
            <person name="Lipzen A."/>
            <person name="Sullivan W."/>
            <person name="Andreopoulos W.B."/>
            <person name="Clum A."/>
            <person name="Lindquist E."/>
            <person name="Daum C."/>
            <person name="Ramamoorthy G.K."/>
            <person name="Gryganskyi A."/>
            <person name="Culley D."/>
            <person name="Magnuson J.K."/>
            <person name="James T.Y."/>
            <person name="O'Malley M.A."/>
            <person name="Stajich J.E."/>
            <person name="Spatafora J.W."/>
            <person name="Visel A."/>
            <person name="Grigoriev I.V."/>
        </authorList>
    </citation>
    <scope>NUCLEOTIDE SEQUENCE [LARGE SCALE GENOMIC DNA]</scope>
    <source>
        <strain evidence="4 5">68-887.2</strain>
    </source>
</reference>
<feature type="compositionally biased region" description="Polar residues" evidence="2">
    <location>
        <begin position="847"/>
        <end position="875"/>
    </location>
</feature>
<feature type="region of interest" description="Disordered" evidence="2">
    <location>
        <begin position="768"/>
        <end position="806"/>
    </location>
</feature>
<dbReference type="InterPro" id="IPR035899">
    <property type="entry name" value="DBL_dom_sf"/>
</dbReference>
<feature type="compositionally biased region" description="Polar residues" evidence="2">
    <location>
        <begin position="83"/>
        <end position="100"/>
    </location>
</feature>
<dbReference type="Pfam" id="PF00621">
    <property type="entry name" value="RhoGEF"/>
    <property type="match status" value="1"/>
</dbReference>
<feature type="region of interest" description="Disordered" evidence="2">
    <location>
        <begin position="1416"/>
        <end position="1526"/>
    </location>
</feature>
<evidence type="ECO:0000313" key="5">
    <source>
        <dbReference type="Proteomes" id="UP000193986"/>
    </source>
</evidence>
<feature type="compositionally biased region" description="Low complexity" evidence="2">
    <location>
        <begin position="501"/>
        <end position="514"/>
    </location>
</feature>
<feature type="compositionally biased region" description="Polar residues" evidence="2">
    <location>
        <begin position="368"/>
        <end position="381"/>
    </location>
</feature>
<keyword evidence="1" id="KW-0344">Guanine-nucleotide releasing factor</keyword>
<feature type="compositionally biased region" description="Polar residues" evidence="2">
    <location>
        <begin position="162"/>
        <end position="187"/>
    </location>
</feature>
<dbReference type="InterPro" id="IPR000219">
    <property type="entry name" value="DH_dom"/>
</dbReference>